<gene>
    <name evidence="1" type="ORF">D9619_009303</name>
</gene>
<accession>A0A8H5BTY2</accession>
<dbReference type="Proteomes" id="UP000567179">
    <property type="component" value="Unassembled WGS sequence"/>
</dbReference>
<keyword evidence="2" id="KW-1185">Reference proteome</keyword>
<evidence type="ECO:0000313" key="1">
    <source>
        <dbReference type="EMBL" id="KAF5329525.1"/>
    </source>
</evidence>
<protein>
    <submittedName>
        <fullName evidence="1">Uncharacterized protein</fullName>
    </submittedName>
</protein>
<dbReference type="EMBL" id="JAACJJ010000002">
    <property type="protein sequence ID" value="KAF5329525.1"/>
    <property type="molecule type" value="Genomic_DNA"/>
</dbReference>
<evidence type="ECO:0000313" key="2">
    <source>
        <dbReference type="Proteomes" id="UP000567179"/>
    </source>
</evidence>
<organism evidence="1 2">
    <name type="scientific">Psilocybe cf. subviscida</name>
    <dbReference type="NCBI Taxonomy" id="2480587"/>
    <lineage>
        <taxon>Eukaryota</taxon>
        <taxon>Fungi</taxon>
        <taxon>Dikarya</taxon>
        <taxon>Basidiomycota</taxon>
        <taxon>Agaricomycotina</taxon>
        <taxon>Agaricomycetes</taxon>
        <taxon>Agaricomycetidae</taxon>
        <taxon>Agaricales</taxon>
        <taxon>Agaricineae</taxon>
        <taxon>Strophariaceae</taxon>
        <taxon>Psilocybe</taxon>
    </lineage>
</organism>
<sequence>MDDFTTFDFSFGIDTDAVDESNICSASRSESTLDDITANVPVNADRNPMEYESSILIASQPEPLMNRTTHLRNTSLT</sequence>
<reference evidence="1 2" key="1">
    <citation type="journal article" date="2020" name="ISME J.">
        <title>Uncovering the hidden diversity of litter-decomposition mechanisms in mushroom-forming fungi.</title>
        <authorList>
            <person name="Floudas D."/>
            <person name="Bentzer J."/>
            <person name="Ahren D."/>
            <person name="Johansson T."/>
            <person name="Persson P."/>
            <person name="Tunlid A."/>
        </authorList>
    </citation>
    <scope>NUCLEOTIDE SEQUENCE [LARGE SCALE GENOMIC DNA]</scope>
    <source>
        <strain evidence="1 2">CBS 101986</strain>
    </source>
</reference>
<dbReference type="AlphaFoldDB" id="A0A8H5BTY2"/>
<proteinExistence type="predicted"/>
<name>A0A8H5BTY2_9AGAR</name>
<comment type="caution">
    <text evidence="1">The sequence shown here is derived from an EMBL/GenBank/DDBJ whole genome shotgun (WGS) entry which is preliminary data.</text>
</comment>